<gene>
    <name evidence="5" type="ORF">BP5553_01384</name>
</gene>
<keyword evidence="1" id="KW-0677">Repeat</keyword>
<dbReference type="Pfam" id="PF12796">
    <property type="entry name" value="Ank_2"/>
    <property type="match status" value="1"/>
</dbReference>
<name>A0A370U0W9_9HELO</name>
<evidence type="ECO:0000256" key="2">
    <source>
        <dbReference type="ARBA" id="ARBA00023043"/>
    </source>
</evidence>
<feature type="repeat" description="ANK" evidence="3">
    <location>
        <begin position="338"/>
        <end position="370"/>
    </location>
</feature>
<proteinExistence type="predicted"/>
<dbReference type="OrthoDB" id="195446at2759"/>
<dbReference type="InterPro" id="IPR002110">
    <property type="entry name" value="Ankyrin_rpt"/>
</dbReference>
<dbReference type="PROSITE" id="PS50088">
    <property type="entry name" value="ANK_REPEAT"/>
    <property type="match status" value="2"/>
</dbReference>
<dbReference type="GeneID" id="43594233"/>
<feature type="repeat" description="ANK" evidence="3">
    <location>
        <begin position="438"/>
        <end position="466"/>
    </location>
</feature>
<dbReference type="SUPFAM" id="SSF48403">
    <property type="entry name" value="Ankyrin repeat"/>
    <property type="match status" value="1"/>
</dbReference>
<sequence length="466" mass="51835">MAQVELAEPPAYDDHDWDTVLDEAPEDLGSRDITHHINVAIRLARDTHRVCTKHSEAFLSLAHDVGAYYALLEAIVESIADHGVNDEQTKSVMHNLSASKDCLLDLQALVTRYRDLPTASQRTWDHSMRRTEESGGLQGRIRASINLLANLNSNITSSSQTGVTEMLQKYISEARRGHREGSIFVRQNLQPLREDQSTMWQQFQKELQDVGITPEIFKRDQLFIKTILLKAMVEDQAQEIPRSSRNEVDMDLAKRLAATTKIQGTAYGGPGESKSTPSSSKGEPNSGFKKISTPRKVNSHMSGTKQTLFSAICRDDLTLVRQLLDEGMDIDSRDDINGGDTPLITAVAYDQVDIAELLLERGANIEAKTYHSEETALIKAAASGRYKILLLILEKRPDLEARDRNDRTALFRACSSGYGEEVSALLAARADIGAKDKNNRTPLMEASRLAYKPTVQLLIKHGAARR</sequence>
<dbReference type="RefSeq" id="XP_031874061.1">
    <property type="nucleotide sequence ID" value="XM_032010007.1"/>
</dbReference>
<dbReference type="EMBL" id="NPIC01000001">
    <property type="protein sequence ID" value="RDL41405.1"/>
    <property type="molecule type" value="Genomic_DNA"/>
</dbReference>
<dbReference type="PANTHER" id="PTHR24171:SF9">
    <property type="entry name" value="ANKYRIN REPEAT DOMAIN-CONTAINING PROTEIN 39"/>
    <property type="match status" value="1"/>
</dbReference>
<dbReference type="PROSITE" id="PS50297">
    <property type="entry name" value="ANK_REP_REGION"/>
    <property type="match status" value="2"/>
</dbReference>
<accession>A0A370U0W9</accession>
<evidence type="ECO:0000313" key="6">
    <source>
        <dbReference type="Proteomes" id="UP000254866"/>
    </source>
</evidence>
<dbReference type="PANTHER" id="PTHR24171">
    <property type="entry name" value="ANKYRIN REPEAT DOMAIN-CONTAINING PROTEIN 39-RELATED"/>
    <property type="match status" value="1"/>
</dbReference>
<dbReference type="Pfam" id="PF00023">
    <property type="entry name" value="Ank"/>
    <property type="match status" value="1"/>
</dbReference>
<evidence type="ECO:0000256" key="3">
    <source>
        <dbReference type="PROSITE-ProRule" id="PRU00023"/>
    </source>
</evidence>
<keyword evidence="6" id="KW-1185">Reference proteome</keyword>
<keyword evidence="2 3" id="KW-0040">ANK repeat</keyword>
<dbReference type="Proteomes" id="UP000254866">
    <property type="component" value="Unassembled WGS sequence"/>
</dbReference>
<reference evidence="5 6" key="1">
    <citation type="journal article" date="2018" name="IMA Fungus">
        <title>IMA Genome-F 9: Draft genome sequence of Annulohypoxylon stygium, Aspergillus mulundensis, Berkeleyomyces basicola (syn. Thielaviopsis basicola), Ceratocystis smalleyi, two Cercospora beticola strains, Coleophoma cylindrospora, Fusarium fracticaudum, Phialophora cf. hyalina, and Morchella septimelata.</title>
        <authorList>
            <person name="Wingfield B.D."/>
            <person name="Bills G.F."/>
            <person name="Dong Y."/>
            <person name="Huang W."/>
            <person name="Nel W.J."/>
            <person name="Swalarsk-Parry B.S."/>
            <person name="Vaghefi N."/>
            <person name="Wilken P.M."/>
            <person name="An Z."/>
            <person name="de Beer Z.W."/>
            <person name="De Vos L."/>
            <person name="Chen L."/>
            <person name="Duong T.A."/>
            <person name="Gao Y."/>
            <person name="Hammerbacher A."/>
            <person name="Kikkert J.R."/>
            <person name="Li Y."/>
            <person name="Li H."/>
            <person name="Li K."/>
            <person name="Li Q."/>
            <person name="Liu X."/>
            <person name="Ma X."/>
            <person name="Naidoo K."/>
            <person name="Pethybridge S.J."/>
            <person name="Sun J."/>
            <person name="Steenkamp E.T."/>
            <person name="van der Nest M.A."/>
            <person name="van Wyk S."/>
            <person name="Wingfield M.J."/>
            <person name="Xiong C."/>
            <person name="Yue Q."/>
            <person name="Zhang X."/>
        </authorList>
    </citation>
    <scope>NUCLEOTIDE SEQUENCE [LARGE SCALE GENOMIC DNA]</scope>
    <source>
        <strain evidence="5 6">BP 5553</strain>
    </source>
</reference>
<dbReference type="AlphaFoldDB" id="A0A370U0W9"/>
<feature type="region of interest" description="Disordered" evidence="4">
    <location>
        <begin position="261"/>
        <end position="302"/>
    </location>
</feature>
<dbReference type="InterPro" id="IPR036770">
    <property type="entry name" value="Ankyrin_rpt-contain_sf"/>
</dbReference>
<dbReference type="SMART" id="SM00248">
    <property type="entry name" value="ANK"/>
    <property type="match status" value="5"/>
</dbReference>
<evidence type="ECO:0000256" key="1">
    <source>
        <dbReference type="ARBA" id="ARBA00022737"/>
    </source>
</evidence>
<feature type="compositionally biased region" description="Polar residues" evidence="4">
    <location>
        <begin position="273"/>
        <end position="283"/>
    </location>
</feature>
<organism evidence="5 6">
    <name type="scientific">Venustampulla echinocandica</name>
    <dbReference type="NCBI Taxonomy" id="2656787"/>
    <lineage>
        <taxon>Eukaryota</taxon>
        <taxon>Fungi</taxon>
        <taxon>Dikarya</taxon>
        <taxon>Ascomycota</taxon>
        <taxon>Pezizomycotina</taxon>
        <taxon>Leotiomycetes</taxon>
        <taxon>Helotiales</taxon>
        <taxon>Pleuroascaceae</taxon>
        <taxon>Venustampulla</taxon>
    </lineage>
</organism>
<evidence type="ECO:0000256" key="4">
    <source>
        <dbReference type="SAM" id="MobiDB-lite"/>
    </source>
</evidence>
<dbReference type="Gene3D" id="1.25.40.20">
    <property type="entry name" value="Ankyrin repeat-containing domain"/>
    <property type="match status" value="1"/>
</dbReference>
<protein>
    <submittedName>
        <fullName evidence="5">Uncharacterized protein</fullName>
    </submittedName>
</protein>
<evidence type="ECO:0000313" key="5">
    <source>
        <dbReference type="EMBL" id="RDL41405.1"/>
    </source>
</evidence>
<comment type="caution">
    <text evidence="5">The sequence shown here is derived from an EMBL/GenBank/DDBJ whole genome shotgun (WGS) entry which is preliminary data.</text>
</comment>